<dbReference type="EMBL" id="JACSQT010000021">
    <property type="protein sequence ID" value="MBD7939619.1"/>
    <property type="molecule type" value="Genomic_DNA"/>
</dbReference>
<reference evidence="2 3" key="1">
    <citation type="submission" date="2020-08" db="EMBL/GenBank/DDBJ databases">
        <title>A Genomic Blueprint of the Chicken Gut Microbiome.</title>
        <authorList>
            <person name="Gilroy R."/>
            <person name="Ravi A."/>
            <person name="Getino M."/>
            <person name="Pursley I."/>
            <person name="Horton D.L."/>
            <person name="Alikhan N.-F."/>
            <person name="Baker D."/>
            <person name="Gharbi K."/>
            <person name="Hall N."/>
            <person name="Watson M."/>
            <person name="Adriaenssens E.M."/>
            <person name="Foster-Nyarko E."/>
            <person name="Jarju S."/>
            <person name="Secka A."/>
            <person name="Antonio M."/>
            <person name="Oren A."/>
            <person name="Chaudhuri R."/>
            <person name="La Ragione R.M."/>
            <person name="Hildebrand F."/>
            <person name="Pallen M.J."/>
        </authorList>
    </citation>
    <scope>NUCLEOTIDE SEQUENCE [LARGE SCALE GENOMIC DNA]</scope>
    <source>
        <strain evidence="2 3">Sa5YUA1</strain>
    </source>
</reference>
<comment type="caution">
    <text evidence="2">The sequence shown here is derived from an EMBL/GenBank/DDBJ whole genome shotgun (WGS) entry which is preliminary data.</text>
</comment>
<gene>
    <name evidence="2" type="ORF">H9655_21485</name>
</gene>
<dbReference type="Pfam" id="PF11391">
    <property type="entry name" value="DUF2798"/>
    <property type="match status" value="1"/>
</dbReference>
<feature type="transmembrane region" description="Helical" evidence="1">
    <location>
        <begin position="93"/>
        <end position="112"/>
    </location>
</feature>
<accession>A0ABR8QVQ4</accession>
<keyword evidence="3" id="KW-1185">Reference proteome</keyword>
<dbReference type="RefSeq" id="WP_191817272.1">
    <property type="nucleotide sequence ID" value="NZ_JACSQT010000021.1"/>
</dbReference>
<feature type="transmembrane region" description="Helical" evidence="1">
    <location>
        <begin position="15"/>
        <end position="34"/>
    </location>
</feature>
<dbReference type="Proteomes" id="UP000657931">
    <property type="component" value="Unassembled WGS sequence"/>
</dbReference>
<organism evidence="2 3">
    <name type="scientific">Cytobacillus stercorigallinarum</name>
    <dbReference type="NCBI Taxonomy" id="2762240"/>
    <lineage>
        <taxon>Bacteria</taxon>
        <taxon>Bacillati</taxon>
        <taxon>Bacillota</taxon>
        <taxon>Bacilli</taxon>
        <taxon>Bacillales</taxon>
        <taxon>Bacillaceae</taxon>
        <taxon>Cytobacillus</taxon>
    </lineage>
</organism>
<evidence type="ECO:0000313" key="2">
    <source>
        <dbReference type="EMBL" id="MBD7939619.1"/>
    </source>
</evidence>
<proteinExistence type="predicted"/>
<keyword evidence="1" id="KW-0812">Transmembrane</keyword>
<evidence type="ECO:0000256" key="1">
    <source>
        <dbReference type="SAM" id="Phobius"/>
    </source>
</evidence>
<evidence type="ECO:0008006" key="4">
    <source>
        <dbReference type="Google" id="ProtNLM"/>
    </source>
</evidence>
<name>A0ABR8QVQ4_9BACI</name>
<protein>
    <recommendedName>
        <fullName evidence="4">DUF2798 domain-containing protein</fullName>
    </recommendedName>
</protein>
<feature type="transmembrane region" description="Helical" evidence="1">
    <location>
        <begin position="54"/>
        <end position="72"/>
    </location>
</feature>
<feature type="transmembrane region" description="Helical" evidence="1">
    <location>
        <begin position="132"/>
        <end position="151"/>
    </location>
</feature>
<keyword evidence="1" id="KW-1133">Transmembrane helix</keyword>
<evidence type="ECO:0000313" key="3">
    <source>
        <dbReference type="Proteomes" id="UP000657931"/>
    </source>
</evidence>
<keyword evidence="1" id="KW-0472">Membrane</keyword>
<dbReference type="InterPro" id="IPR021529">
    <property type="entry name" value="DUF2798"/>
</dbReference>
<sequence>MYREDRLPQSPKEGIIFMLIISIISVNTIAPIIMGMEFGFSKENYLKTLKIIPVMWIIVIILIRFVAGPLVGKVMPIFVGETDGFNARVLLNTLLNVTILSILLTIIGTWVGTKQISLEPFQHFFHSWFRNFGVAFWIELLIAQPIARFAMKKIHAKQARKTEAVNFYKY</sequence>